<feature type="domain" description="FAD-binding PCMH-type" evidence="5">
    <location>
        <begin position="55"/>
        <end position="237"/>
    </location>
</feature>
<evidence type="ECO:0000256" key="4">
    <source>
        <dbReference type="ARBA" id="ARBA00023002"/>
    </source>
</evidence>
<dbReference type="InterPro" id="IPR016166">
    <property type="entry name" value="FAD-bd_PCMH"/>
</dbReference>
<evidence type="ECO:0000313" key="7">
    <source>
        <dbReference type="Proteomes" id="UP001628179"/>
    </source>
</evidence>
<dbReference type="Gene3D" id="3.30.43.10">
    <property type="entry name" value="Uridine Diphospho-n-acetylenolpyruvylglucosamine Reductase, domain 2"/>
    <property type="match status" value="1"/>
</dbReference>
<organism evidence="6 7">
    <name type="scientific">Madurella fahalii</name>
    <dbReference type="NCBI Taxonomy" id="1157608"/>
    <lineage>
        <taxon>Eukaryota</taxon>
        <taxon>Fungi</taxon>
        <taxon>Dikarya</taxon>
        <taxon>Ascomycota</taxon>
        <taxon>Pezizomycotina</taxon>
        <taxon>Sordariomycetes</taxon>
        <taxon>Sordariomycetidae</taxon>
        <taxon>Sordariales</taxon>
        <taxon>Sordariales incertae sedis</taxon>
        <taxon>Madurella</taxon>
    </lineage>
</organism>
<dbReference type="PROSITE" id="PS51387">
    <property type="entry name" value="FAD_PCMH"/>
    <property type="match status" value="1"/>
</dbReference>
<dbReference type="Pfam" id="PF01565">
    <property type="entry name" value="FAD_binding_4"/>
    <property type="match status" value="1"/>
</dbReference>
<reference evidence="6 7" key="1">
    <citation type="submission" date="2024-09" db="EMBL/GenBank/DDBJ databases">
        <title>Itraconazole resistance in Madurella fahalii resulting from another homologue of gene encoding cytochrome P450 14-alpha sterol demethylase (CYP51).</title>
        <authorList>
            <person name="Yoshioka I."/>
            <person name="Fahal A.H."/>
            <person name="Kaneko S."/>
            <person name="Yaguchi T."/>
        </authorList>
    </citation>
    <scope>NUCLEOTIDE SEQUENCE [LARGE SCALE GENOMIC DNA]</scope>
    <source>
        <strain evidence="6 7">IFM 68171</strain>
    </source>
</reference>
<accession>A0ABQ0G212</accession>
<keyword evidence="4" id="KW-0560">Oxidoreductase</keyword>
<dbReference type="Gene3D" id="3.40.462.20">
    <property type="match status" value="1"/>
</dbReference>
<dbReference type="InterPro" id="IPR050416">
    <property type="entry name" value="FAD-linked_Oxidoreductase"/>
</dbReference>
<keyword evidence="7" id="KW-1185">Reference proteome</keyword>
<dbReference type="PANTHER" id="PTHR42973">
    <property type="entry name" value="BINDING OXIDOREDUCTASE, PUTATIVE (AFU_ORTHOLOGUE AFUA_1G17690)-RELATED"/>
    <property type="match status" value="1"/>
</dbReference>
<dbReference type="RefSeq" id="XP_070913503.1">
    <property type="nucleotide sequence ID" value="XM_071057402.1"/>
</dbReference>
<sequence>MDQWIMSSNLTEAQSLSGAGVCCFALLSLLGDKVVFPGSGGYISSVSSYWAQQQAHIQPLCIVTPSSAEDVSVAVRSLTSTAESLADPQEASACDFAIRSGGHLPLAGAANIAGGVVLDLRLLNSIEVSPDQGTALIGVGATWGEVYAMLEPLGLSVAGGRVADVGVGGLVTGGGISFFSPRYGWTCDTVSSYQVVLADGSIVKVNADENSDLWWALRGGSNNFGAVTAVSMDTFDLGKIWGGSVYYSLSTIDKHLEAFAEINSPDAYNEYASLITSFGFAAGHGAAIVNAIEYTKAEENPAVFAPLMEIPAMRSTMRLDSITNIAIEQGSFSRKGMRQLFVTVTHTSTLPILKSIYTHWNKSLAAIDTVPGIVWSISLEPLPPAIYARAAGSRPNALGLDQRSSALVVTLLSATWAEAADDERVEQAGRDMMAAIERDAKEMGAYDPFVYLNYAARWQDPIASYGEEVVRRMQEVRDRVDPKRVFSHQVPGGFKIPSAMKE</sequence>
<dbReference type="Proteomes" id="UP001628179">
    <property type="component" value="Unassembled WGS sequence"/>
</dbReference>
<comment type="caution">
    <text evidence="6">The sequence shown here is derived from an EMBL/GenBank/DDBJ whole genome shotgun (WGS) entry which is preliminary data.</text>
</comment>
<dbReference type="EMBL" id="BAAFSV010000001">
    <property type="protein sequence ID" value="GAB1311770.1"/>
    <property type="molecule type" value="Genomic_DNA"/>
</dbReference>
<dbReference type="InterPro" id="IPR036318">
    <property type="entry name" value="FAD-bd_PCMH-like_sf"/>
</dbReference>
<dbReference type="Gene3D" id="3.30.465.10">
    <property type="match status" value="1"/>
</dbReference>
<dbReference type="GeneID" id="98172725"/>
<comment type="similarity">
    <text evidence="1">Belongs to the oxygen-dependent FAD-linked oxidoreductase family.</text>
</comment>
<evidence type="ECO:0000256" key="2">
    <source>
        <dbReference type="ARBA" id="ARBA00022630"/>
    </source>
</evidence>
<gene>
    <name evidence="6" type="ORF">MFIFM68171_01980</name>
</gene>
<keyword evidence="3" id="KW-0274">FAD</keyword>
<protein>
    <submittedName>
        <fullName evidence="6">FAD-binding PCMH-type domain-containing protein</fullName>
    </submittedName>
</protein>
<evidence type="ECO:0000256" key="1">
    <source>
        <dbReference type="ARBA" id="ARBA00005466"/>
    </source>
</evidence>
<proteinExistence type="inferred from homology"/>
<evidence type="ECO:0000256" key="3">
    <source>
        <dbReference type="ARBA" id="ARBA00022827"/>
    </source>
</evidence>
<dbReference type="PANTHER" id="PTHR42973:SF22">
    <property type="entry name" value="FAD-BINDING PCMH-TYPE DOMAIN-CONTAINING PROTEIN-RELATED"/>
    <property type="match status" value="1"/>
</dbReference>
<dbReference type="InterPro" id="IPR006094">
    <property type="entry name" value="Oxid_FAD_bind_N"/>
</dbReference>
<name>A0ABQ0G212_9PEZI</name>
<dbReference type="SUPFAM" id="SSF56176">
    <property type="entry name" value="FAD-binding/transporter-associated domain-like"/>
    <property type="match status" value="1"/>
</dbReference>
<dbReference type="InterPro" id="IPR016167">
    <property type="entry name" value="FAD-bd_PCMH_sub1"/>
</dbReference>
<keyword evidence="2" id="KW-0285">Flavoprotein</keyword>
<evidence type="ECO:0000259" key="5">
    <source>
        <dbReference type="PROSITE" id="PS51387"/>
    </source>
</evidence>
<dbReference type="InterPro" id="IPR016169">
    <property type="entry name" value="FAD-bd_PCMH_sub2"/>
</dbReference>
<evidence type="ECO:0000313" key="6">
    <source>
        <dbReference type="EMBL" id="GAB1311770.1"/>
    </source>
</evidence>